<dbReference type="Proteomes" id="UP000821853">
    <property type="component" value="Unassembled WGS sequence"/>
</dbReference>
<proteinExistence type="predicted"/>
<evidence type="ECO:0000259" key="1">
    <source>
        <dbReference type="Pfam" id="PF00078"/>
    </source>
</evidence>
<gene>
    <name evidence="2" type="ORF">HPB48_015912</name>
</gene>
<feature type="domain" description="Reverse transcriptase" evidence="1">
    <location>
        <begin position="22"/>
        <end position="139"/>
    </location>
</feature>
<evidence type="ECO:0000313" key="2">
    <source>
        <dbReference type="EMBL" id="KAH9378643.1"/>
    </source>
</evidence>
<name>A0A9J6GTV5_HAELO</name>
<evidence type="ECO:0000313" key="3">
    <source>
        <dbReference type="Proteomes" id="UP000821853"/>
    </source>
</evidence>
<dbReference type="OrthoDB" id="427537at2759"/>
<reference evidence="2 3" key="1">
    <citation type="journal article" date="2020" name="Cell">
        <title>Large-Scale Comparative Analyses of Tick Genomes Elucidate Their Genetic Diversity and Vector Capacities.</title>
        <authorList>
            <consortium name="Tick Genome and Microbiome Consortium (TIGMIC)"/>
            <person name="Jia N."/>
            <person name="Wang J."/>
            <person name="Shi W."/>
            <person name="Du L."/>
            <person name="Sun Y."/>
            <person name="Zhan W."/>
            <person name="Jiang J.F."/>
            <person name="Wang Q."/>
            <person name="Zhang B."/>
            <person name="Ji P."/>
            <person name="Bell-Sakyi L."/>
            <person name="Cui X.M."/>
            <person name="Yuan T.T."/>
            <person name="Jiang B.G."/>
            <person name="Yang W.F."/>
            <person name="Lam T.T."/>
            <person name="Chang Q.C."/>
            <person name="Ding S.J."/>
            <person name="Wang X.J."/>
            <person name="Zhu J.G."/>
            <person name="Ruan X.D."/>
            <person name="Zhao L."/>
            <person name="Wei J.T."/>
            <person name="Ye R.Z."/>
            <person name="Que T.C."/>
            <person name="Du C.H."/>
            <person name="Zhou Y.H."/>
            <person name="Cheng J.X."/>
            <person name="Dai P.F."/>
            <person name="Guo W.B."/>
            <person name="Han X.H."/>
            <person name="Huang E.J."/>
            <person name="Li L.F."/>
            <person name="Wei W."/>
            <person name="Gao Y.C."/>
            <person name="Liu J.Z."/>
            <person name="Shao H.Z."/>
            <person name="Wang X."/>
            <person name="Wang C.C."/>
            <person name="Yang T.C."/>
            <person name="Huo Q.B."/>
            <person name="Li W."/>
            <person name="Chen H.Y."/>
            <person name="Chen S.E."/>
            <person name="Zhou L.G."/>
            <person name="Ni X.B."/>
            <person name="Tian J.H."/>
            <person name="Sheng Y."/>
            <person name="Liu T."/>
            <person name="Pan Y.S."/>
            <person name="Xia L.Y."/>
            <person name="Li J."/>
            <person name="Zhao F."/>
            <person name="Cao W.C."/>
        </authorList>
    </citation>
    <scope>NUCLEOTIDE SEQUENCE [LARGE SCALE GENOMIC DNA]</scope>
    <source>
        <strain evidence="2">HaeL-2018</strain>
    </source>
</reference>
<keyword evidence="3" id="KW-1185">Reference proteome</keyword>
<accession>A0A9J6GTV5</accession>
<dbReference type="AlphaFoldDB" id="A0A9J6GTV5"/>
<protein>
    <recommendedName>
        <fullName evidence="1">Reverse transcriptase domain-containing protein</fullName>
    </recommendedName>
</protein>
<sequence length="159" mass="17354">MTSLCRHVSAQDTILCIHRDIVEVKSTVQTRTIVVIDVKKAFDIAARQPIVEKAKRNNVGPTTIWYLTDFVTNRLVKIKVEDRVSNARKHTAGAHQGVTPSQILVNLSMSDLTPLLNAIPGLQHAIYGDGITICSHTGCRGIKAKMLPQGTGDVAQCTK</sequence>
<dbReference type="VEuPathDB" id="VectorBase:HLOH_060881"/>
<organism evidence="2 3">
    <name type="scientific">Haemaphysalis longicornis</name>
    <name type="common">Bush tick</name>
    <dbReference type="NCBI Taxonomy" id="44386"/>
    <lineage>
        <taxon>Eukaryota</taxon>
        <taxon>Metazoa</taxon>
        <taxon>Ecdysozoa</taxon>
        <taxon>Arthropoda</taxon>
        <taxon>Chelicerata</taxon>
        <taxon>Arachnida</taxon>
        <taxon>Acari</taxon>
        <taxon>Parasitiformes</taxon>
        <taxon>Ixodida</taxon>
        <taxon>Ixodoidea</taxon>
        <taxon>Ixodidae</taxon>
        <taxon>Haemaphysalinae</taxon>
        <taxon>Haemaphysalis</taxon>
    </lineage>
</organism>
<dbReference type="InterPro" id="IPR000477">
    <property type="entry name" value="RT_dom"/>
</dbReference>
<comment type="caution">
    <text evidence="2">The sequence shown here is derived from an EMBL/GenBank/DDBJ whole genome shotgun (WGS) entry which is preliminary data.</text>
</comment>
<dbReference type="EMBL" id="JABSTR010000009">
    <property type="protein sequence ID" value="KAH9378643.1"/>
    <property type="molecule type" value="Genomic_DNA"/>
</dbReference>
<dbReference type="Pfam" id="PF00078">
    <property type="entry name" value="RVT_1"/>
    <property type="match status" value="1"/>
</dbReference>